<proteinExistence type="predicted"/>
<accession>A0A2D3I6T3</accession>
<protein>
    <submittedName>
        <fullName evidence="1">ORF1083</fullName>
    </submittedName>
</protein>
<sequence>MCRSSLEGGPLGRPDVKFRGWTAGSTQCQITPEMACPETYFNFIKFLEQMFLGIAAPRKGRLLTP</sequence>
<organism evidence="1">
    <name type="scientific">White spot syndrome virus</name>
    <dbReference type="NCBI Taxonomy" id="342409"/>
    <lineage>
        <taxon>Viruses</taxon>
        <taxon>Viruses incertae sedis</taxon>
        <taxon>Naldaviricetes</taxon>
        <taxon>Nimaviridae</taxon>
        <taxon>Whispovirus</taxon>
    </lineage>
</organism>
<dbReference type="Proteomes" id="UP000267516">
    <property type="component" value="Segment"/>
</dbReference>
<dbReference type="EMBL" id="MF768985">
    <property type="protein sequence ID" value="ATU84100.1"/>
    <property type="molecule type" value="Genomic_DNA"/>
</dbReference>
<evidence type="ECO:0000313" key="1">
    <source>
        <dbReference type="EMBL" id="ATU84100.1"/>
    </source>
</evidence>
<reference evidence="1" key="1">
    <citation type="journal article" date="2018" name="Aquaculture">
        <title>Complete genome sequence of a white spot syndrome virus associated with a disease incursion in Australia.</title>
        <authorList>
            <person name="Oakey J."/>
            <person name="Smith C.S."/>
        </authorList>
    </citation>
    <scope>NUCLEOTIDE SEQUENCE [LARGE SCALE GENOMIC DNA]</scope>
    <source>
        <strain evidence="1">WSSV-AU</strain>
    </source>
</reference>
<name>A0A2D3I6T3_9VIRU</name>